<keyword evidence="3" id="KW-0378">Hydrolase</keyword>
<dbReference type="PANTHER" id="PTHR31956">
    <property type="entry name" value="NON-SPECIFIC PHOSPHOLIPASE C4-RELATED"/>
    <property type="match status" value="1"/>
</dbReference>
<reference evidence="5 6" key="1">
    <citation type="submission" date="2018-06" db="EMBL/GenBank/DDBJ databases">
        <title>Genomic Encyclopedia of Type Strains, Phase IV (KMG-V): Genome sequencing to study the core and pangenomes of soil and plant-associated prokaryotes.</title>
        <authorList>
            <person name="Whitman W."/>
        </authorList>
    </citation>
    <scope>NUCLEOTIDE SEQUENCE [LARGE SCALE GENOMIC DNA]</scope>
    <source>
        <strain evidence="5 6">SRCL-318</strain>
    </source>
</reference>
<dbReference type="AlphaFoldDB" id="A0A2V4U9H8"/>
<dbReference type="InterPro" id="IPR007312">
    <property type="entry name" value="Phosphoesterase"/>
</dbReference>
<evidence type="ECO:0000259" key="4">
    <source>
        <dbReference type="Pfam" id="PF05506"/>
    </source>
</evidence>
<dbReference type="RefSeq" id="WP_110854679.1">
    <property type="nucleotide sequence ID" value="NZ_QJSQ01000005.1"/>
</dbReference>
<dbReference type="InterPro" id="IPR017767">
    <property type="entry name" value="PC-PLC"/>
</dbReference>
<dbReference type="Pfam" id="PF04185">
    <property type="entry name" value="Phosphoesterase"/>
    <property type="match status" value="1"/>
</dbReference>
<organism evidence="5 6">
    <name type="scientific">Paraburkholderia silvatlantica</name>
    <dbReference type="NCBI Taxonomy" id="321895"/>
    <lineage>
        <taxon>Bacteria</taxon>
        <taxon>Pseudomonadati</taxon>
        <taxon>Pseudomonadota</taxon>
        <taxon>Betaproteobacteria</taxon>
        <taxon>Burkholderiales</taxon>
        <taxon>Burkholderiaceae</taxon>
        <taxon>Paraburkholderia</taxon>
    </lineage>
</organism>
<dbReference type="Pfam" id="PF05506">
    <property type="entry name" value="PLipase_C_C"/>
    <property type="match status" value="2"/>
</dbReference>
<dbReference type="EC" id="3.1.4.3" evidence="2"/>
<dbReference type="PANTHER" id="PTHR31956:SF1">
    <property type="entry name" value="NON-SPECIFIC PHOSPHOLIPASE C1"/>
    <property type="match status" value="1"/>
</dbReference>
<gene>
    <name evidence="5" type="ORF">C7410_10573</name>
</gene>
<protein>
    <recommendedName>
        <fullName evidence="2">phospholipase C</fullName>
        <ecNumber evidence="2">3.1.4.3</ecNumber>
    </recommendedName>
</protein>
<dbReference type="InterPro" id="IPR017850">
    <property type="entry name" value="Alkaline_phosphatase_core_sf"/>
</dbReference>
<comment type="similarity">
    <text evidence="1">Belongs to the bacterial phospholipase C family.</text>
</comment>
<dbReference type="InterPro" id="IPR006311">
    <property type="entry name" value="TAT_signal"/>
</dbReference>
<dbReference type="Proteomes" id="UP000247772">
    <property type="component" value="Unassembled WGS sequence"/>
</dbReference>
<sequence length="707" mass="76959">MTSRSRRDFLRTAAMSAGSATALTMLPQGIRNALAIPANNRTGSIRDVEHIVILMQENRSFDHYFGTLRGVRGFGDTRAITLPNGKPVWNQPLAAGVGEVLPFHPTAANLGLQFLQDLPHDWPTTHAAWNGGRYDQWVPAKGTTTMAYLTRDDIPFHYQLADAFTICDAYHCSTLTSTDPNRYYMWTGWVGNDGSGGGPVVDNAEAGYGWSTYPEVLQGAGITWKIYQDIGEGLDAKGSWGWTGDNPYIGNYGDNSLLYFHQYQNAQPGNPLYDRARTGTNVLAGGGFFDVLKQDVANNALPQVSWIVAPEAYSEHPNWPANYGAWYVDQVLQILTSNPDLWSKTVLLVNYDENDGFFDHLAPPFPPASSANGLSTVDTTNEIFPGSSKYAAGPYGLGPRVPMLVVSPWSRGGWVCSETFDHTSVIRFIEKRFGLHHDLREPNITPWRRAVCGDLTSAFNFATPNAAIPALPSTTGYAPPDKLRHPDYVPVPPVVGSVPKQEAGVRNARALPYELFVRFDANASAGDVTARFVNSGRAGAVFLVYTAGSADAPRTYTVEAGKHLQDKLAIGASGAYDFSVHGPNGFLRRFAGTQVKSGGLGWLGGNETARPEVAEGYDVANGNLQLRLENKGGARCRFTIVNAYDPGTKIQRTVPGGDTEQLYLDLRNAYGWYDLTITVDSDATFVRRIAGHVETGRPSYSDPALGA</sequence>
<dbReference type="OrthoDB" id="980947at2"/>
<evidence type="ECO:0000256" key="2">
    <source>
        <dbReference type="ARBA" id="ARBA00012018"/>
    </source>
</evidence>
<accession>A0A2V4U9H8</accession>
<dbReference type="Gene3D" id="3.40.720.10">
    <property type="entry name" value="Alkaline Phosphatase, subunit A"/>
    <property type="match status" value="2"/>
</dbReference>
<evidence type="ECO:0000256" key="3">
    <source>
        <dbReference type="ARBA" id="ARBA00022801"/>
    </source>
</evidence>
<dbReference type="CDD" id="cd16014">
    <property type="entry name" value="PLC"/>
    <property type="match status" value="1"/>
</dbReference>
<evidence type="ECO:0000313" key="6">
    <source>
        <dbReference type="Proteomes" id="UP000247772"/>
    </source>
</evidence>
<dbReference type="InterPro" id="IPR008475">
    <property type="entry name" value="PLipase_C_C"/>
</dbReference>
<dbReference type="GO" id="GO:0034480">
    <property type="term" value="F:phosphatidylcholine phospholipase C activity"/>
    <property type="evidence" value="ECO:0007669"/>
    <property type="project" value="UniProtKB-EC"/>
</dbReference>
<proteinExistence type="inferred from homology"/>
<feature type="domain" description="Bacterial phospholipase C C-terminal" evidence="4">
    <location>
        <begin position="508"/>
        <end position="592"/>
    </location>
</feature>
<evidence type="ECO:0000256" key="1">
    <source>
        <dbReference type="ARBA" id="ARBA00009717"/>
    </source>
</evidence>
<name>A0A2V4U9H8_9BURK</name>
<dbReference type="NCBIfam" id="TIGR03396">
    <property type="entry name" value="PC_PLC"/>
    <property type="match status" value="1"/>
</dbReference>
<evidence type="ECO:0000313" key="5">
    <source>
        <dbReference type="EMBL" id="PYE24850.1"/>
    </source>
</evidence>
<feature type="domain" description="Bacterial phospholipase C C-terminal" evidence="4">
    <location>
        <begin position="611"/>
        <end position="692"/>
    </location>
</feature>
<dbReference type="GO" id="GO:0016042">
    <property type="term" value="P:lipid catabolic process"/>
    <property type="evidence" value="ECO:0007669"/>
    <property type="project" value="InterPro"/>
</dbReference>
<comment type="caution">
    <text evidence="5">The sequence shown here is derived from an EMBL/GenBank/DDBJ whole genome shotgun (WGS) entry which is preliminary data.</text>
</comment>
<dbReference type="PROSITE" id="PS51318">
    <property type="entry name" value="TAT"/>
    <property type="match status" value="1"/>
</dbReference>
<dbReference type="EMBL" id="QJSQ01000005">
    <property type="protein sequence ID" value="PYE24850.1"/>
    <property type="molecule type" value="Genomic_DNA"/>
</dbReference>